<dbReference type="PANTHER" id="PTHR11941:SF169">
    <property type="entry name" value="(7AS)-7A-METHYL-1,5-DIOXO-2,3,5,6,7,7A-HEXAHYDRO-1H-INDENE-CARBOXYL-COA HYDROLASE"/>
    <property type="match status" value="1"/>
</dbReference>
<accession>A0ABV7BPM9</accession>
<gene>
    <name evidence="3" type="ORF">ACFOD3_06875</name>
</gene>
<protein>
    <submittedName>
        <fullName evidence="3">Enoyl-CoA hydratase/isomerase family protein</fullName>
    </submittedName>
</protein>
<reference evidence="4" key="1">
    <citation type="journal article" date="2019" name="Int. J. Syst. Evol. Microbiol.">
        <title>The Global Catalogue of Microorganisms (GCM) 10K type strain sequencing project: providing services to taxonomists for standard genome sequencing and annotation.</title>
        <authorList>
            <consortium name="The Broad Institute Genomics Platform"/>
            <consortium name="The Broad Institute Genome Sequencing Center for Infectious Disease"/>
            <person name="Wu L."/>
            <person name="Ma J."/>
        </authorList>
    </citation>
    <scope>NUCLEOTIDE SEQUENCE [LARGE SCALE GENOMIC DNA]</scope>
    <source>
        <strain evidence="4">CGMCC 1.16855</strain>
    </source>
</reference>
<proteinExistence type="predicted"/>
<dbReference type="RefSeq" id="WP_216835704.1">
    <property type="nucleotide sequence ID" value="NZ_JAFNJS010000002.1"/>
</dbReference>
<keyword evidence="4" id="KW-1185">Reference proteome</keyword>
<dbReference type="CDD" id="cd06558">
    <property type="entry name" value="crotonase-like"/>
    <property type="match status" value="1"/>
</dbReference>
<dbReference type="EMBL" id="JBHRSB010000002">
    <property type="protein sequence ID" value="MFC2999607.1"/>
    <property type="molecule type" value="Genomic_DNA"/>
</dbReference>
<evidence type="ECO:0000256" key="2">
    <source>
        <dbReference type="ARBA" id="ARBA00023239"/>
    </source>
</evidence>
<dbReference type="PANTHER" id="PTHR11941">
    <property type="entry name" value="ENOYL-COA HYDRATASE-RELATED"/>
    <property type="match status" value="1"/>
</dbReference>
<dbReference type="InterPro" id="IPR001753">
    <property type="entry name" value="Enoyl-CoA_hydra/iso"/>
</dbReference>
<evidence type="ECO:0000313" key="3">
    <source>
        <dbReference type="EMBL" id="MFC2999607.1"/>
    </source>
</evidence>
<evidence type="ECO:0000313" key="4">
    <source>
        <dbReference type="Proteomes" id="UP001595420"/>
    </source>
</evidence>
<organism evidence="3 4">
    <name type="scientific">Falsiroseomonas tokyonensis</name>
    <dbReference type="NCBI Taxonomy" id="430521"/>
    <lineage>
        <taxon>Bacteria</taxon>
        <taxon>Pseudomonadati</taxon>
        <taxon>Pseudomonadota</taxon>
        <taxon>Alphaproteobacteria</taxon>
        <taxon>Acetobacterales</taxon>
        <taxon>Roseomonadaceae</taxon>
        <taxon>Falsiroseomonas</taxon>
    </lineage>
</organism>
<dbReference type="Proteomes" id="UP001595420">
    <property type="component" value="Unassembled WGS sequence"/>
</dbReference>
<sequence>MTEPLLYAEADGLVTLTLNRPEARNALNLALAEALAAACRRATDAQAKCVLIRAKGPVFCAGADLKERQGMDDNTVRARRVKGFWAYESIERLPMPSIAVVEGPAVGSGVEIAAACDMIVATPRASFKTPEALWGTVGATQRLPRILGKRLAKDMMFTGRVLGAEEALAAGLVARLVEPEALQPTLDAITATILKAPASAMALAKRCIDEGLERDPRGALATELMAIEDSLAAAEWRKTMSGFGR</sequence>
<dbReference type="Pfam" id="PF00378">
    <property type="entry name" value="ECH_1"/>
    <property type="match status" value="1"/>
</dbReference>
<keyword evidence="1" id="KW-0443">Lipid metabolism</keyword>
<keyword evidence="2" id="KW-0456">Lyase</keyword>
<evidence type="ECO:0000256" key="1">
    <source>
        <dbReference type="ARBA" id="ARBA00023098"/>
    </source>
</evidence>
<name>A0ABV7BPM9_9PROT</name>
<comment type="caution">
    <text evidence="3">The sequence shown here is derived from an EMBL/GenBank/DDBJ whole genome shotgun (WGS) entry which is preliminary data.</text>
</comment>